<proteinExistence type="predicted"/>
<dbReference type="GO" id="GO:0016787">
    <property type="term" value="F:hydrolase activity"/>
    <property type="evidence" value="ECO:0007669"/>
    <property type="project" value="InterPro"/>
</dbReference>
<dbReference type="SUPFAM" id="SSF53474">
    <property type="entry name" value="alpha/beta-Hydrolases"/>
    <property type="match status" value="1"/>
</dbReference>
<reference evidence="3" key="1">
    <citation type="journal article" date="2015" name="Genome Announc.">
        <title>Draft whole-genome sequence of the biocontrol agent Trichoderma harzianum T6776.</title>
        <authorList>
            <person name="Baroncelli R."/>
            <person name="Piaggeschi G."/>
            <person name="Fiorini L."/>
            <person name="Bertolini E."/>
            <person name="Zapparata A."/>
            <person name="Pe M.E."/>
            <person name="Sarrocco S."/>
            <person name="Vannacci G."/>
        </authorList>
    </citation>
    <scope>NUCLEOTIDE SEQUENCE [LARGE SCALE GENOMIC DNA]</scope>
    <source>
        <strain evidence="3">T6776</strain>
    </source>
</reference>
<evidence type="ECO:0000313" key="3">
    <source>
        <dbReference type="Proteomes" id="UP000034112"/>
    </source>
</evidence>
<dbReference type="Proteomes" id="UP000034112">
    <property type="component" value="Unassembled WGS sequence"/>
</dbReference>
<accession>A0A0F9ZBA1</accession>
<organism evidence="2 3">
    <name type="scientific">Trichoderma harzianum</name>
    <name type="common">Hypocrea lixii</name>
    <dbReference type="NCBI Taxonomy" id="5544"/>
    <lineage>
        <taxon>Eukaryota</taxon>
        <taxon>Fungi</taxon>
        <taxon>Dikarya</taxon>
        <taxon>Ascomycota</taxon>
        <taxon>Pezizomycotina</taxon>
        <taxon>Sordariomycetes</taxon>
        <taxon>Hypocreomycetidae</taxon>
        <taxon>Hypocreales</taxon>
        <taxon>Hypocreaceae</taxon>
        <taxon>Trichoderma</taxon>
    </lineage>
</organism>
<dbReference type="Gene3D" id="3.40.50.1820">
    <property type="entry name" value="alpha/beta hydrolase"/>
    <property type="match status" value="1"/>
</dbReference>
<evidence type="ECO:0000259" key="1">
    <source>
        <dbReference type="Pfam" id="PF01738"/>
    </source>
</evidence>
<dbReference type="OrthoDB" id="17560at2759"/>
<dbReference type="OMA" id="CRYLKAG"/>
<gene>
    <name evidence="2" type="ORF">THAR02_10089</name>
</gene>
<dbReference type="PANTHER" id="PTHR17630">
    <property type="entry name" value="DIENELACTONE HYDROLASE"/>
    <property type="match status" value="1"/>
</dbReference>
<comment type="caution">
    <text evidence="2">The sequence shown here is derived from an EMBL/GenBank/DDBJ whole genome shotgun (WGS) entry which is preliminary data.</text>
</comment>
<dbReference type="InterPro" id="IPR002925">
    <property type="entry name" value="Dienelactn_hydro"/>
</dbReference>
<dbReference type="PANTHER" id="PTHR17630:SF44">
    <property type="entry name" value="PROTEIN AIM2"/>
    <property type="match status" value="1"/>
</dbReference>
<dbReference type="Pfam" id="PF01738">
    <property type="entry name" value="DLH"/>
    <property type="match status" value="1"/>
</dbReference>
<feature type="domain" description="Dienelactone hydrolase" evidence="1">
    <location>
        <begin position="31"/>
        <end position="250"/>
    </location>
</feature>
<evidence type="ECO:0000313" key="2">
    <source>
        <dbReference type="EMBL" id="KKO97806.1"/>
    </source>
</evidence>
<sequence>MASNQPKNCCTIGTLHEGTPTGKLIKLEGGFDAYLSTAPDENPNKGIGILFAPEAMGIYPNSQLLADSFAAKGYTTLIPDVFNGDAVPLNKFPTIDLMSWLTKGSNGNNPHTTEHVDPIIVAGIKALRQLGIHRIGGVGYCFGAKYVLRHFKSGLDVAFIAHPSFVEENELAALSGPLSIAAAETDSIFTTAMRHKSEEILIKTGQPFQINLFSGVEHGFGIRGDPAAKIQKFAKEQAFSQAIAWFNEYLLKE</sequence>
<dbReference type="EMBL" id="JOKZ01000501">
    <property type="protein sequence ID" value="KKO97806.1"/>
    <property type="molecule type" value="Genomic_DNA"/>
</dbReference>
<protein>
    <submittedName>
        <fullName evidence="2">Esterase/lipase</fullName>
    </submittedName>
</protein>
<dbReference type="AlphaFoldDB" id="A0A0F9ZBA1"/>
<name>A0A0F9ZBA1_TRIHA</name>
<dbReference type="InterPro" id="IPR029058">
    <property type="entry name" value="AB_hydrolase_fold"/>
</dbReference>